<dbReference type="EMBL" id="CP023691">
    <property type="protein sequence ID" value="QEV52894.1"/>
    <property type="molecule type" value="Genomic_DNA"/>
</dbReference>
<keyword evidence="1" id="KW-1133">Transmembrane helix</keyword>
<gene>
    <name evidence="2" type="ORF">CP981_15580</name>
</gene>
<keyword evidence="1" id="KW-0812">Transmembrane</keyword>
<protein>
    <submittedName>
        <fullName evidence="2">Uncharacterized protein</fullName>
    </submittedName>
</protein>
<accession>A0AAE6TMJ6</accession>
<proteinExistence type="predicted"/>
<organism evidence="2 3">
    <name type="scientific">Streptomyces platensis</name>
    <dbReference type="NCBI Taxonomy" id="58346"/>
    <lineage>
        <taxon>Bacteria</taxon>
        <taxon>Bacillati</taxon>
        <taxon>Actinomycetota</taxon>
        <taxon>Actinomycetes</taxon>
        <taxon>Kitasatosporales</taxon>
        <taxon>Streptomycetaceae</taxon>
        <taxon>Streptomyces</taxon>
    </lineage>
</organism>
<feature type="transmembrane region" description="Helical" evidence="1">
    <location>
        <begin position="63"/>
        <end position="83"/>
    </location>
</feature>
<feature type="transmembrane region" description="Helical" evidence="1">
    <location>
        <begin position="123"/>
        <end position="145"/>
    </location>
</feature>
<evidence type="ECO:0000313" key="3">
    <source>
        <dbReference type="Proteomes" id="UP000325458"/>
    </source>
</evidence>
<sequence length="170" mass="19204">MTMTTTVDAEQAWQDLQRIRVPQERVYDEIERTAQGDTGATYTTAAIMWMFLAVSGLDLPRWAFWLTLTAYIAVLGTLAVVYNRRTRIRLHRSRHSWRSFATFFAGMVVTLVAILLSGRLVEWLALPFGSLIQATLSAATFLLFVGPANRWAVSTLRDRAGRASHEKAVR</sequence>
<evidence type="ECO:0000256" key="1">
    <source>
        <dbReference type="SAM" id="Phobius"/>
    </source>
</evidence>
<feature type="transmembrane region" description="Helical" evidence="1">
    <location>
        <begin position="39"/>
        <end position="57"/>
    </location>
</feature>
<reference evidence="2 3" key="1">
    <citation type="submission" date="2017-09" db="EMBL/GenBank/DDBJ databases">
        <authorList>
            <person name="Lee N."/>
            <person name="Cho B.-K."/>
        </authorList>
    </citation>
    <scope>NUCLEOTIDE SEQUENCE [LARGE SCALE GENOMIC DNA]</scope>
    <source>
        <strain evidence="2 3">ATCC 23948</strain>
    </source>
</reference>
<evidence type="ECO:0000313" key="2">
    <source>
        <dbReference type="EMBL" id="QEV52894.1"/>
    </source>
</evidence>
<dbReference type="AlphaFoldDB" id="A0AAE6TMJ6"/>
<keyword evidence="1" id="KW-0472">Membrane</keyword>
<dbReference type="Proteomes" id="UP000325458">
    <property type="component" value="Chromosome"/>
</dbReference>
<feature type="transmembrane region" description="Helical" evidence="1">
    <location>
        <begin position="95"/>
        <end position="117"/>
    </location>
</feature>
<dbReference type="KEGG" id="spla:CP981_15580"/>
<name>A0AAE6TMJ6_STRPT</name>